<evidence type="ECO:0000313" key="4">
    <source>
        <dbReference type="EMBL" id="SFK66748.1"/>
    </source>
</evidence>
<dbReference type="Proteomes" id="UP000199607">
    <property type="component" value="Unassembled WGS sequence"/>
</dbReference>
<keyword evidence="1" id="KW-0812">Transmembrane</keyword>
<keyword evidence="1" id="KW-1133">Transmembrane helix</keyword>
<feature type="transmembrane region" description="Helical" evidence="1">
    <location>
        <begin position="20"/>
        <end position="39"/>
    </location>
</feature>
<evidence type="ECO:0000313" key="5">
    <source>
        <dbReference type="Proteomes" id="UP000199607"/>
    </source>
</evidence>
<dbReference type="Pfam" id="PF26593">
    <property type="entry name" value="TraC-like"/>
    <property type="match status" value="1"/>
</dbReference>
<feature type="transmembrane region" description="Helical" evidence="1">
    <location>
        <begin position="46"/>
        <end position="71"/>
    </location>
</feature>
<evidence type="ECO:0000256" key="1">
    <source>
        <dbReference type="SAM" id="Phobius"/>
    </source>
</evidence>
<accession>A0A1I4BD75</accession>
<dbReference type="Pfam" id="PF26592">
    <property type="entry name" value="PrgI_like"/>
    <property type="match status" value="1"/>
</dbReference>
<keyword evidence="1" id="KW-0472">Membrane</keyword>
<proteinExistence type="predicted"/>
<evidence type="ECO:0000259" key="2">
    <source>
        <dbReference type="Pfam" id="PF26592"/>
    </source>
</evidence>
<dbReference type="STRING" id="553466.SAMN04487950_0485"/>
<sequence length="356" mass="40333">MNQFGDESRIPFLNVEEGDVGVLVGCPILGLFVAALSGIDTLALPFVAAGFGIGVAIVYVTPTHLTAWAWLTDVWRFVKRPRTTYNTPANTTHSRNEGGLANYTPFAPDERTQDLTNIKCAWPGAGTIERTDGTMEAFLELTPGNMDFAMSTDWASLQSIAEDFANNELTFSLRLHTTTRSFPVEKLIDQFGTRLTDEDVRANPIFRELLEEYRETRPAEMHARGLQEIRYFLGVEVTPLEVYNRYADEPTPTERLTEFPFIGFLFTPFVTRRERLTDEERRTKMFEKLDERLLTVRSELVEPASGWSARRLSTVELFVLTMDFWNGEAHSYGDGESVLRTGPVVGRSRRQESTHV</sequence>
<name>A0A1I4BD75_9EURY</name>
<feature type="domain" description="PrgI-like" evidence="2">
    <location>
        <begin position="12"/>
        <end position="83"/>
    </location>
</feature>
<organism evidence="4 5">
    <name type="scientific">Halogranum rubrum</name>
    <dbReference type="NCBI Taxonomy" id="553466"/>
    <lineage>
        <taxon>Archaea</taxon>
        <taxon>Methanobacteriati</taxon>
        <taxon>Methanobacteriota</taxon>
        <taxon>Stenosarchaea group</taxon>
        <taxon>Halobacteria</taxon>
        <taxon>Halobacteriales</taxon>
        <taxon>Haloferacaceae</taxon>
    </lineage>
</organism>
<dbReference type="InterPro" id="IPR058597">
    <property type="entry name" value="PrgI-like_dom"/>
</dbReference>
<evidence type="ECO:0000259" key="3">
    <source>
        <dbReference type="Pfam" id="PF26593"/>
    </source>
</evidence>
<keyword evidence="5" id="KW-1185">Reference proteome</keyword>
<reference evidence="5" key="1">
    <citation type="submission" date="2016-10" db="EMBL/GenBank/DDBJ databases">
        <authorList>
            <person name="Varghese N."/>
            <person name="Submissions S."/>
        </authorList>
    </citation>
    <scope>NUCLEOTIDE SEQUENCE [LARGE SCALE GENOMIC DNA]</scope>
    <source>
        <strain evidence="5">CGMCC 1.7738</strain>
    </source>
</reference>
<dbReference type="AlphaFoldDB" id="A0A1I4BD75"/>
<dbReference type="InterPro" id="IPR058596">
    <property type="entry name" value="TraC-like_dom"/>
</dbReference>
<protein>
    <submittedName>
        <fullName evidence="4">Uncharacterized protein</fullName>
    </submittedName>
</protein>
<gene>
    <name evidence="4" type="ORF">SAMN04487950_0485</name>
</gene>
<dbReference type="EMBL" id="FOTC01000001">
    <property type="protein sequence ID" value="SFK66748.1"/>
    <property type="molecule type" value="Genomic_DNA"/>
</dbReference>
<feature type="domain" description="TraC-like" evidence="3">
    <location>
        <begin position="120"/>
        <end position="327"/>
    </location>
</feature>